<dbReference type="Proteomes" id="UP000274429">
    <property type="component" value="Unassembled WGS sequence"/>
</dbReference>
<reference evidence="6" key="1">
    <citation type="submission" date="2017-02" db="UniProtKB">
        <authorList>
            <consortium name="WormBaseParasite"/>
        </authorList>
    </citation>
    <scope>IDENTIFICATION</scope>
</reference>
<dbReference type="SUPFAM" id="SSF48452">
    <property type="entry name" value="TPR-like"/>
    <property type="match status" value="1"/>
</dbReference>
<reference evidence="4 5" key="2">
    <citation type="submission" date="2018-11" db="EMBL/GenBank/DDBJ databases">
        <authorList>
            <consortium name="Pathogen Informatics"/>
        </authorList>
    </citation>
    <scope>NUCLEOTIDE SEQUENCE [LARGE SCALE GENOMIC DNA]</scope>
</reference>
<accession>A0A0R3X970</accession>
<dbReference type="GO" id="GO:0042162">
    <property type="term" value="F:telomeric DNA binding"/>
    <property type="evidence" value="ECO:0007669"/>
    <property type="project" value="TreeGrafter"/>
</dbReference>
<name>A0A0R3X970_HYDTA</name>
<dbReference type="WBParaSite" id="TTAC_0001009501-mRNA-1">
    <property type="protein sequence ID" value="TTAC_0001009501-mRNA-1"/>
    <property type="gene ID" value="TTAC_0001009501"/>
</dbReference>
<dbReference type="InterPro" id="IPR045153">
    <property type="entry name" value="Est1/Ebs1-like"/>
</dbReference>
<dbReference type="Gene3D" id="1.25.40.10">
    <property type="entry name" value="Tetratricopeptide repeat domain"/>
    <property type="match status" value="1"/>
</dbReference>
<dbReference type="PANTHER" id="PTHR15696:SF0">
    <property type="entry name" value="TELOMERASE-BINDING PROTEIN EST1A"/>
    <property type="match status" value="1"/>
</dbReference>
<evidence type="ECO:0000313" key="6">
    <source>
        <dbReference type="WBParaSite" id="TTAC_0001009501-mRNA-1"/>
    </source>
</evidence>
<dbReference type="AlphaFoldDB" id="A0A0R3X970"/>
<keyword evidence="1" id="KW-0866">Nonsense-mediated mRNA decay</keyword>
<sequence>MSTSRRPDRLIYRPPSNRTVAVSAKSVEDKSFDSAVSRETSFQNNHLPINKLSGDNVDIARKDSTENIKTCESSRPLLHSQEECGFEIVKSEALSKSVEKRDEDLSSSTVKAAEPLMNPLFKHGGIIHLPKNVNIFNQSSTSEGNHSSSQRGTQDLFIACILVTANPRPVLVVRPHQRSSMSSDTHLQPLNKSSVHYSHESSGGETGITGLSSVATSTGFRRKEPQPFGQSNGASSLMLTQLSSKPSSPAVLEAVYQIARIDAALNTLMVPPGRCAFHIPPLPDEQSEDKLQMSEPERLFLRWWSTLENLRGNLMTNYERIILEDLEFCNAAQVEQGMWKSVFYTVLEFLRSWIVNPYLTGLLPKPEEGESGLAVAAAAFSRMIKIIRKVCLEDVIQVGEHRLTELLNRLQATRHVHLDYVLSEGRPPPESGSRTCRLMYICAQKLMLYLGDLARYEEIINSGQNFGKARSWYQKAQLLIPKSGRPYNQLALLAVYTSRHFDAMCYYMRSLAASNPFPTASQSLSALFSDVHTHGAEFLQKVSFLSFLSTGLGCNNSPNSFTHGRPKRVEIWIHPVNGTATIVQGNRSLTVPHVATGAEAFGKSKKGVVTANSSFLPSAELLDDENDEDGEEAQADAEEYANMSLIELTKLFGLHFMHAHGQLFTKIGIPVAHLTTVTAKIFMAPFNGPLLFLVQRMESFPEVASMALQALSGLLAQRPCPLSEDRLCQILMVNMFNLDRAAMFTAHSAVSRVGATGGSHACVTEMSQRQQQQQQQQQQHLLLQKPKVEPETLRSVHHDHAARFALDTFSLICRRAAKLFTESQPKSRTSENWLHPDLRILLPALRLWTEWMILHPEHWSPPPNHRDPTLRPCLDDWRLVAEMCTRAAQWSAEVEGAPSVEEITPSTALVVQLHLRKYRVEADGDGSDPAVEHSANLIPAFLKYTTLFEETVCAGFKPMLDLIPKVGHFLTGSL</sequence>
<dbReference type="PANTHER" id="PTHR15696">
    <property type="entry name" value="SMG-7 SUPPRESSOR WITH MORPHOLOGICAL EFFECT ON GENITALIA PROTEIN 7"/>
    <property type="match status" value="1"/>
</dbReference>
<dbReference type="InterPro" id="IPR011990">
    <property type="entry name" value="TPR-like_helical_dom_sf"/>
</dbReference>
<evidence type="ECO:0000313" key="5">
    <source>
        <dbReference type="Proteomes" id="UP000274429"/>
    </source>
</evidence>
<dbReference type="GO" id="GO:0000184">
    <property type="term" value="P:nuclear-transcribed mRNA catabolic process, nonsense-mediated decay"/>
    <property type="evidence" value="ECO:0007669"/>
    <property type="project" value="UniProtKB-KW"/>
</dbReference>
<evidence type="ECO:0000256" key="1">
    <source>
        <dbReference type="ARBA" id="ARBA00023161"/>
    </source>
</evidence>
<dbReference type="GO" id="GO:0070034">
    <property type="term" value="F:telomerase RNA binding"/>
    <property type="evidence" value="ECO:0007669"/>
    <property type="project" value="TreeGrafter"/>
</dbReference>
<dbReference type="GO" id="GO:0005697">
    <property type="term" value="C:telomerase holoenzyme complex"/>
    <property type="evidence" value="ECO:0007669"/>
    <property type="project" value="TreeGrafter"/>
</dbReference>
<evidence type="ECO:0000256" key="2">
    <source>
        <dbReference type="SAM" id="MobiDB-lite"/>
    </source>
</evidence>
<dbReference type="Pfam" id="PF10373">
    <property type="entry name" value="EST1_DNA_bind"/>
    <property type="match status" value="1"/>
</dbReference>
<proteinExistence type="predicted"/>
<evidence type="ECO:0000259" key="3">
    <source>
        <dbReference type="Pfam" id="PF10373"/>
    </source>
</evidence>
<organism evidence="6">
    <name type="scientific">Hydatigena taeniaeformis</name>
    <name type="common">Feline tapeworm</name>
    <name type="synonym">Taenia taeniaeformis</name>
    <dbReference type="NCBI Taxonomy" id="6205"/>
    <lineage>
        <taxon>Eukaryota</taxon>
        <taxon>Metazoa</taxon>
        <taxon>Spiralia</taxon>
        <taxon>Lophotrochozoa</taxon>
        <taxon>Platyhelminthes</taxon>
        <taxon>Cestoda</taxon>
        <taxon>Eucestoda</taxon>
        <taxon>Cyclophyllidea</taxon>
        <taxon>Taeniidae</taxon>
        <taxon>Hydatigera</taxon>
    </lineage>
</organism>
<dbReference type="InterPro" id="IPR018834">
    <property type="entry name" value="DNA/RNA-bd_Est1-type"/>
</dbReference>
<dbReference type="OrthoDB" id="2017974at2759"/>
<protein>
    <submittedName>
        <fullName evidence="6">PINc domain-containing protein</fullName>
    </submittedName>
</protein>
<keyword evidence="5" id="KW-1185">Reference proteome</keyword>
<dbReference type="STRING" id="6205.A0A0R3X970"/>
<feature type="compositionally biased region" description="Polar residues" evidence="2">
    <location>
        <begin position="178"/>
        <end position="219"/>
    </location>
</feature>
<feature type="domain" description="DNA/RNA-binding" evidence="3">
    <location>
        <begin position="469"/>
        <end position="862"/>
    </location>
</feature>
<dbReference type="EMBL" id="UYWX01021293">
    <property type="protein sequence ID" value="VDM35060.1"/>
    <property type="molecule type" value="Genomic_DNA"/>
</dbReference>
<evidence type="ECO:0000313" key="4">
    <source>
        <dbReference type="EMBL" id="VDM35060.1"/>
    </source>
</evidence>
<gene>
    <name evidence="4" type="ORF">TTAC_LOCUS10080</name>
</gene>
<feature type="region of interest" description="Disordered" evidence="2">
    <location>
        <begin position="175"/>
        <end position="234"/>
    </location>
</feature>